<feature type="coiled-coil region" evidence="1">
    <location>
        <begin position="13"/>
        <end position="116"/>
    </location>
</feature>
<dbReference type="GO" id="GO:0003964">
    <property type="term" value="F:RNA-directed DNA polymerase activity"/>
    <property type="evidence" value="ECO:0007669"/>
    <property type="project" value="UniProtKB-KW"/>
</dbReference>
<keyword evidence="4" id="KW-0808">Transferase</keyword>
<evidence type="ECO:0000256" key="1">
    <source>
        <dbReference type="SAM" id="Coils"/>
    </source>
</evidence>
<dbReference type="Pfam" id="PF00078">
    <property type="entry name" value="RVT_1"/>
    <property type="match status" value="1"/>
</dbReference>
<dbReference type="SUPFAM" id="SSF56672">
    <property type="entry name" value="DNA/RNA polymerases"/>
    <property type="match status" value="1"/>
</dbReference>
<evidence type="ECO:0000313" key="4">
    <source>
        <dbReference type="RefSeq" id="XP_065642907.1"/>
    </source>
</evidence>
<protein>
    <submittedName>
        <fullName evidence="4">LINE-1 reverse transcriptase homolog isoform X2</fullName>
    </submittedName>
</protein>
<proteinExistence type="predicted"/>
<dbReference type="Gene3D" id="3.30.70.1820">
    <property type="entry name" value="L1 transposable element, RRM domain"/>
    <property type="match status" value="1"/>
</dbReference>
<keyword evidence="4" id="KW-0695">RNA-directed DNA polymerase</keyword>
<keyword evidence="3" id="KW-1185">Reference proteome</keyword>
<dbReference type="PANTHER" id="PTHR47510:SF3">
    <property type="entry name" value="ENDO_EXONUCLEASE_PHOSPHATASE DOMAIN-CONTAINING PROTEIN"/>
    <property type="match status" value="1"/>
</dbReference>
<accession>A0ABM4B274</accession>
<name>A0ABM4B274_HYDVU</name>
<organism evidence="3 4">
    <name type="scientific">Hydra vulgaris</name>
    <name type="common">Hydra</name>
    <name type="synonym">Hydra attenuata</name>
    <dbReference type="NCBI Taxonomy" id="6087"/>
    <lineage>
        <taxon>Eukaryota</taxon>
        <taxon>Metazoa</taxon>
        <taxon>Cnidaria</taxon>
        <taxon>Hydrozoa</taxon>
        <taxon>Hydroidolina</taxon>
        <taxon>Anthoathecata</taxon>
        <taxon>Aplanulata</taxon>
        <taxon>Hydridae</taxon>
        <taxon>Hydra</taxon>
    </lineage>
</organism>
<dbReference type="PANTHER" id="PTHR47510">
    <property type="entry name" value="REVERSE TRANSCRIPTASE DOMAIN-CONTAINING PROTEIN"/>
    <property type="match status" value="1"/>
</dbReference>
<feature type="domain" description="Reverse transcriptase" evidence="2">
    <location>
        <begin position="381"/>
        <end position="457"/>
    </location>
</feature>
<evidence type="ECO:0000313" key="3">
    <source>
        <dbReference type="Proteomes" id="UP001652625"/>
    </source>
</evidence>
<dbReference type="InterPro" id="IPR000477">
    <property type="entry name" value="RT_dom"/>
</dbReference>
<gene>
    <name evidence="4" type="primary">LOC136074507</name>
</gene>
<keyword evidence="1" id="KW-0175">Coiled coil</keyword>
<keyword evidence="4" id="KW-0548">Nucleotidyltransferase</keyword>
<sequence length="461" mass="54168">MEITLKNIEKLITNKLEEQKKSILKETERLLKDQEKNFTGIISANLKILTNRLDKIEKEVDSNKSKVLSIEKDLRDFKESLNFQEISITEKLNQITKRYEKEINNLNKKALDLENRSRRNNLRIDGIYEKTNENWAECENVVKEMFKNQLKIKNDIVIERAHRIGQPKEDKKPRTIVLKLLNFQDKTKILNATKNLRGTRIYVNEDFAKETIENRKKLWDQVKKLRLEVKNDSKSTWKVLKEITGKQKTCSSSLPQMLKVDNNSLYEPQIIAHEFNKYFTEIGSTLSRKIPNTQTSFYDFLVPIDKDICSEELSAELSFDEFEKAFKSLKKNKAPGADEINGNIVIDCYEQLKNVLFKIFRASIHQGIFPERLKLARVTPIHKEGDRSNISNYRPISVLSIFSKILERVIFNRVYNYFNYNHLFHDNQYGFRKGSSTEHAIIQFIHNISESFKKSQYTLAI</sequence>
<dbReference type="InterPro" id="IPR043502">
    <property type="entry name" value="DNA/RNA_pol_sf"/>
</dbReference>
<reference evidence="4" key="2">
    <citation type="submission" date="2025-08" db="UniProtKB">
        <authorList>
            <consortium name="RefSeq"/>
        </authorList>
    </citation>
    <scope>IDENTIFICATION</scope>
</reference>
<reference evidence="3" key="1">
    <citation type="submission" date="2025-05" db="UniProtKB">
        <authorList>
            <consortium name="RefSeq"/>
        </authorList>
    </citation>
    <scope>NUCLEOTIDE SEQUENCE [LARGE SCALE GENOMIC DNA]</scope>
</reference>
<dbReference type="Proteomes" id="UP001652625">
    <property type="component" value="Chromosome 01"/>
</dbReference>
<dbReference type="GeneID" id="136074507"/>
<dbReference type="RefSeq" id="XP_065642907.1">
    <property type="nucleotide sequence ID" value="XM_065786835.1"/>
</dbReference>
<evidence type="ECO:0000259" key="2">
    <source>
        <dbReference type="Pfam" id="PF00078"/>
    </source>
</evidence>